<feature type="transmembrane region" description="Helical" evidence="6">
    <location>
        <begin position="37"/>
        <end position="58"/>
    </location>
</feature>
<feature type="transmembrane region" description="Helical" evidence="6">
    <location>
        <begin position="7"/>
        <end position="25"/>
    </location>
</feature>
<feature type="transmembrane region" description="Helical" evidence="6">
    <location>
        <begin position="152"/>
        <end position="172"/>
    </location>
</feature>
<dbReference type="EMBL" id="FNVD01000003">
    <property type="protein sequence ID" value="SEF69489.1"/>
    <property type="molecule type" value="Genomic_DNA"/>
</dbReference>
<evidence type="ECO:0000256" key="1">
    <source>
        <dbReference type="ARBA" id="ARBA00004141"/>
    </source>
</evidence>
<name>A0A1H5U372_9RHOB</name>
<dbReference type="PANTHER" id="PTHR22911">
    <property type="entry name" value="ACYL-MALONYL CONDENSING ENZYME-RELATED"/>
    <property type="match status" value="1"/>
</dbReference>
<evidence type="ECO:0000256" key="6">
    <source>
        <dbReference type="SAM" id="Phobius"/>
    </source>
</evidence>
<dbReference type="InterPro" id="IPR037185">
    <property type="entry name" value="EmrE-like"/>
</dbReference>
<dbReference type="Pfam" id="PF00892">
    <property type="entry name" value="EamA"/>
    <property type="match status" value="1"/>
</dbReference>
<keyword evidence="5 6" id="KW-0472">Membrane</keyword>
<organism evidence="8 9">
    <name type="scientific">Jhaorihella thermophila</name>
    <dbReference type="NCBI Taxonomy" id="488547"/>
    <lineage>
        <taxon>Bacteria</taxon>
        <taxon>Pseudomonadati</taxon>
        <taxon>Pseudomonadota</taxon>
        <taxon>Alphaproteobacteria</taxon>
        <taxon>Rhodobacterales</taxon>
        <taxon>Paracoccaceae</taxon>
        <taxon>Jhaorihella</taxon>
    </lineage>
</organism>
<keyword evidence="4 6" id="KW-1133">Transmembrane helix</keyword>
<evidence type="ECO:0000256" key="4">
    <source>
        <dbReference type="ARBA" id="ARBA00022989"/>
    </source>
</evidence>
<dbReference type="RefSeq" id="WP_104007142.1">
    <property type="nucleotide sequence ID" value="NZ_FNVD01000003.1"/>
</dbReference>
<dbReference type="PANTHER" id="PTHR22911:SF6">
    <property type="entry name" value="SOLUTE CARRIER FAMILY 35 MEMBER G1"/>
    <property type="match status" value="1"/>
</dbReference>
<comment type="subcellular location">
    <subcellularLocation>
        <location evidence="1">Membrane</location>
        <topology evidence="1">Multi-pass membrane protein</topology>
    </subcellularLocation>
</comment>
<evidence type="ECO:0000259" key="7">
    <source>
        <dbReference type="Pfam" id="PF00892"/>
    </source>
</evidence>
<feature type="transmembrane region" description="Helical" evidence="6">
    <location>
        <begin position="236"/>
        <end position="253"/>
    </location>
</feature>
<feature type="transmembrane region" description="Helical" evidence="6">
    <location>
        <begin position="79"/>
        <end position="96"/>
    </location>
</feature>
<feature type="transmembrane region" description="Helical" evidence="6">
    <location>
        <begin position="184"/>
        <end position="206"/>
    </location>
</feature>
<keyword evidence="9" id="KW-1185">Reference proteome</keyword>
<dbReference type="Proteomes" id="UP000236742">
    <property type="component" value="Unassembled WGS sequence"/>
</dbReference>
<feature type="transmembrane region" description="Helical" evidence="6">
    <location>
        <begin position="265"/>
        <end position="284"/>
    </location>
</feature>
<evidence type="ECO:0000256" key="2">
    <source>
        <dbReference type="ARBA" id="ARBA00009853"/>
    </source>
</evidence>
<accession>A0A1H5U372</accession>
<protein>
    <submittedName>
        <fullName evidence="8">S-adenosylmethionine uptake transporter</fullName>
    </submittedName>
</protein>
<dbReference type="OrthoDB" id="9812899at2"/>
<feature type="transmembrane region" description="Helical" evidence="6">
    <location>
        <begin position="290"/>
        <end position="308"/>
    </location>
</feature>
<reference evidence="8 9" key="1">
    <citation type="submission" date="2016-10" db="EMBL/GenBank/DDBJ databases">
        <authorList>
            <person name="de Groot N.N."/>
        </authorList>
    </citation>
    <scope>NUCLEOTIDE SEQUENCE [LARGE SCALE GENOMIC DNA]</scope>
    <source>
        <strain evidence="8 9">DSM 23413</strain>
    </source>
</reference>
<feature type="domain" description="EamA" evidence="7">
    <location>
        <begin position="11"/>
        <end position="143"/>
    </location>
</feature>
<dbReference type="SUPFAM" id="SSF103481">
    <property type="entry name" value="Multidrug resistance efflux transporter EmrE"/>
    <property type="match status" value="2"/>
</dbReference>
<evidence type="ECO:0000256" key="3">
    <source>
        <dbReference type="ARBA" id="ARBA00022692"/>
    </source>
</evidence>
<evidence type="ECO:0000313" key="9">
    <source>
        <dbReference type="Proteomes" id="UP000236742"/>
    </source>
</evidence>
<feature type="transmembrane region" description="Helical" evidence="6">
    <location>
        <begin position="127"/>
        <end position="146"/>
    </location>
</feature>
<proteinExistence type="inferred from homology"/>
<gene>
    <name evidence="8" type="ORF">SAMN05421751_103183</name>
</gene>
<keyword evidence="3 6" id="KW-0812">Transmembrane</keyword>
<dbReference type="AlphaFoldDB" id="A0A1H5U372"/>
<sequence length="326" mass="35143">MDLAAQSRSVAGIVFILVGMMAISVNDMLIKALSGDYALHQIVFTRSAVGLMLTLAIVRMEGGFAILRTQTPWLHLLRGLMVVVSNMAFFLALAAMPLADATALFFVAPLFITLLSAPILGERVGPLRIGAVAVGFLGAVIMMRPWESGDSAAASRLVLLLPVLAALTYAMMQVMTRKLGARTPASALAAYIQGMFIIVSLGFFVVTGDGRFAEGVSDPGIRFLLRAWVWPAPDDWPVLIGLGVNSAVIGYCLSQAYRLANAATVAPFEYVELPMAVFWGWAIWSHLPGPTVWLGMALIAGAGLFVFLREQQNARRIARAEVRGRY</sequence>
<dbReference type="InterPro" id="IPR000620">
    <property type="entry name" value="EamA_dom"/>
</dbReference>
<feature type="transmembrane region" description="Helical" evidence="6">
    <location>
        <begin position="102"/>
        <end position="120"/>
    </location>
</feature>
<dbReference type="GO" id="GO:0016020">
    <property type="term" value="C:membrane"/>
    <property type="evidence" value="ECO:0007669"/>
    <property type="project" value="UniProtKB-SubCell"/>
</dbReference>
<evidence type="ECO:0000256" key="5">
    <source>
        <dbReference type="ARBA" id="ARBA00023136"/>
    </source>
</evidence>
<comment type="similarity">
    <text evidence="2">Belongs to the drug/metabolite transporter (DMT) superfamily. 10 TMS drug/metabolite exporter (DME) (TC 2.A.7.3) family.</text>
</comment>
<evidence type="ECO:0000313" key="8">
    <source>
        <dbReference type="EMBL" id="SEF69489.1"/>
    </source>
</evidence>